<comment type="caution">
    <text evidence="2">The sequence shown here is derived from an EMBL/GenBank/DDBJ whole genome shotgun (WGS) entry which is preliminary data.</text>
</comment>
<proteinExistence type="predicted"/>
<sequence>MRHCSHSHARLQPTIAPSRKLEIAFNSLIKASAYPQPKKAQSRDTEHRMTASSSVVMQISGVIICYAITIKARWYMYYRQYCSSSQIDNSDNMSVYLLRVIVIFGQATETYEFDYNVSSPNNPIAIAKTRTLLYTIRGTD</sequence>
<protein>
    <submittedName>
        <fullName evidence="2">Uncharacterized protein</fullName>
    </submittedName>
</protein>
<feature type="transmembrane region" description="Helical" evidence="1">
    <location>
        <begin position="51"/>
        <end position="70"/>
    </location>
</feature>
<reference evidence="2 3" key="1">
    <citation type="journal article" date="2019" name="Sci. Rep.">
        <title>Comparative genomics of chytrid fungi reveal insights into the obligate biotrophic and pathogenic lifestyle of Synchytrium endobioticum.</title>
        <authorList>
            <person name="van de Vossenberg B.T.L.H."/>
            <person name="Warris S."/>
            <person name="Nguyen H.D.T."/>
            <person name="van Gent-Pelzer M.P.E."/>
            <person name="Joly D.L."/>
            <person name="van de Geest H.C."/>
            <person name="Bonants P.J.M."/>
            <person name="Smith D.S."/>
            <person name="Levesque C.A."/>
            <person name="van der Lee T.A.J."/>
        </authorList>
    </citation>
    <scope>NUCLEOTIDE SEQUENCE [LARGE SCALE GENOMIC DNA]</scope>
    <source>
        <strain evidence="2 3">LEV6574</strain>
    </source>
</reference>
<dbReference type="EMBL" id="QEAM01000244">
    <property type="protein sequence ID" value="TPX42979.1"/>
    <property type="molecule type" value="Genomic_DNA"/>
</dbReference>
<dbReference type="AlphaFoldDB" id="A0A507CUY6"/>
<keyword evidence="1" id="KW-0812">Transmembrane</keyword>
<evidence type="ECO:0000256" key="1">
    <source>
        <dbReference type="SAM" id="Phobius"/>
    </source>
</evidence>
<keyword evidence="1" id="KW-0472">Membrane</keyword>
<evidence type="ECO:0000313" key="2">
    <source>
        <dbReference type="EMBL" id="TPX42979.1"/>
    </source>
</evidence>
<name>A0A507CUY6_9FUNG</name>
<organism evidence="2 3">
    <name type="scientific">Synchytrium endobioticum</name>
    <dbReference type="NCBI Taxonomy" id="286115"/>
    <lineage>
        <taxon>Eukaryota</taxon>
        <taxon>Fungi</taxon>
        <taxon>Fungi incertae sedis</taxon>
        <taxon>Chytridiomycota</taxon>
        <taxon>Chytridiomycota incertae sedis</taxon>
        <taxon>Chytridiomycetes</taxon>
        <taxon>Synchytriales</taxon>
        <taxon>Synchytriaceae</taxon>
        <taxon>Synchytrium</taxon>
    </lineage>
</organism>
<dbReference type="Proteomes" id="UP000320475">
    <property type="component" value="Unassembled WGS sequence"/>
</dbReference>
<dbReference type="VEuPathDB" id="FungiDB:SeMB42_g06799"/>
<accession>A0A507CUY6</accession>
<keyword evidence="1" id="KW-1133">Transmembrane helix</keyword>
<evidence type="ECO:0000313" key="3">
    <source>
        <dbReference type="Proteomes" id="UP000320475"/>
    </source>
</evidence>
<gene>
    <name evidence="2" type="ORF">SeLEV6574_g05306</name>
</gene>